<dbReference type="SUPFAM" id="SSF49363">
    <property type="entry name" value="Purple acid phosphatase, N-terminal domain"/>
    <property type="match status" value="1"/>
</dbReference>
<organism evidence="6 7">
    <name type="scientific">Fuerstiella marisgermanici</name>
    <dbReference type="NCBI Taxonomy" id="1891926"/>
    <lineage>
        <taxon>Bacteria</taxon>
        <taxon>Pseudomonadati</taxon>
        <taxon>Planctomycetota</taxon>
        <taxon>Planctomycetia</taxon>
        <taxon>Planctomycetales</taxon>
        <taxon>Planctomycetaceae</taxon>
        <taxon>Fuerstiella</taxon>
    </lineage>
</organism>
<sequence length="471" mass="52266" precursor="true">MLQKKTMKAIRNLGAACAIVGVLQPITVSAHDDDHSHAPTVPAADLAKVYAPSLLPDRVILTWTGDPATTQAVTWRTSTEVRKAFAEIAVAEAGPGFVTKAKPVNATSQALLTDLNTAHFHTVEFTELTPSTKYVYRVGDGVNFSEWFHFTTASAEAEPFSFVYFGDAQNNLRSMWSRVIREAYGDAPDTSFLLHAGDLVNRAEADAEWGEWCGAGHWVNAMIPSVPVPGNHEQAKHEDGPRTLSHHWRPQFALPLNGPRGLEESCYTLVYQGTRIVGMNSNHQQEDQAVWLDKVLTDNKCKWVIVTFHHPMYSTGKDRDNSELRALWKPVLDKHRVDLVLQGHDHTYGRTGLETPLEVPAETIANVATGLNKRDQKTGTVYVVSVSGPKMYSMQRHSFMRRQAEDTQLYQIITIDGDKLTFEARTAVGKLYDAFTLAKRPGQINLLTEGTPEVPENRRVPDPENAADGES</sequence>
<protein>
    <submittedName>
        <fullName evidence="6">Exopolysaccharide biosynthesis protein related to N-acetylglucosamine-1-phosphodiester alpha-N-acetylglucosaminidase</fullName>
    </submittedName>
</protein>
<feature type="chain" id="PRO_5012094515" evidence="3">
    <location>
        <begin position="31"/>
        <end position="471"/>
    </location>
</feature>
<evidence type="ECO:0000256" key="3">
    <source>
        <dbReference type="SAM" id="SignalP"/>
    </source>
</evidence>
<dbReference type="InterPro" id="IPR015914">
    <property type="entry name" value="PAPs_N"/>
</dbReference>
<keyword evidence="7" id="KW-1185">Reference proteome</keyword>
<dbReference type="SUPFAM" id="SSF56300">
    <property type="entry name" value="Metallo-dependent phosphatases"/>
    <property type="match status" value="1"/>
</dbReference>
<dbReference type="PANTHER" id="PTHR22953:SF153">
    <property type="entry name" value="PURPLE ACID PHOSPHATASE"/>
    <property type="match status" value="1"/>
</dbReference>
<dbReference type="KEGG" id="fmr:Fuma_05240"/>
<dbReference type="Gene3D" id="3.60.21.10">
    <property type="match status" value="1"/>
</dbReference>
<dbReference type="Gene3D" id="2.60.40.380">
    <property type="entry name" value="Purple acid phosphatase-like, N-terminal"/>
    <property type="match status" value="1"/>
</dbReference>
<name>A0A1P8WNF9_9PLAN</name>
<evidence type="ECO:0000256" key="1">
    <source>
        <dbReference type="ARBA" id="ARBA00022729"/>
    </source>
</evidence>
<evidence type="ECO:0000256" key="2">
    <source>
        <dbReference type="SAM" id="MobiDB-lite"/>
    </source>
</evidence>
<dbReference type="STRING" id="1891926.Fuma_05240"/>
<dbReference type="InterPro" id="IPR039331">
    <property type="entry name" value="PAPs-like"/>
</dbReference>
<evidence type="ECO:0000259" key="4">
    <source>
        <dbReference type="Pfam" id="PF00149"/>
    </source>
</evidence>
<evidence type="ECO:0000259" key="5">
    <source>
        <dbReference type="Pfam" id="PF16656"/>
    </source>
</evidence>
<keyword evidence="1 3" id="KW-0732">Signal</keyword>
<dbReference type="Proteomes" id="UP000187735">
    <property type="component" value="Chromosome"/>
</dbReference>
<dbReference type="PANTHER" id="PTHR22953">
    <property type="entry name" value="ACID PHOSPHATASE RELATED"/>
    <property type="match status" value="1"/>
</dbReference>
<dbReference type="InterPro" id="IPR004843">
    <property type="entry name" value="Calcineurin-like_PHP"/>
</dbReference>
<dbReference type="Pfam" id="PF00149">
    <property type="entry name" value="Metallophos"/>
    <property type="match status" value="1"/>
</dbReference>
<dbReference type="AlphaFoldDB" id="A0A1P8WNF9"/>
<feature type="domain" description="Purple acid phosphatase N-terminal" evidence="5">
    <location>
        <begin position="56"/>
        <end position="152"/>
    </location>
</feature>
<evidence type="ECO:0000313" key="7">
    <source>
        <dbReference type="Proteomes" id="UP000187735"/>
    </source>
</evidence>
<dbReference type="InterPro" id="IPR029052">
    <property type="entry name" value="Metallo-depent_PP-like"/>
</dbReference>
<dbReference type="GO" id="GO:0046872">
    <property type="term" value="F:metal ion binding"/>
    <property type="evidence" value="ECO:0007669"/>
    <property type="project" value="InterPro"/>
</dbReference>
<dbReference type="GO" id="GO:0003993">
    <property type="term" value="F:acid phosphatase activity"/>
    <property type="evidence" value="ECO:0007669"/>
    <property type="project" value="InterPro"/>
</dbReference>
<feature type="signal peptide" evidence="3">
    <location>
        <begin position="1"/>
        <end position="30"/>
    </location>
</feature>
<feature type="domain" description="Calcineurin-like phosphoesterase" evidence="4">
    <location>
        <begin position="179"/>
        <end position="348"/>
    </location>
</feature>
<reference evidence="6 7" key="1">
    <citation type="journal article" date="2016" name="Front. Microbiol.">
        <title>Fuerstia marisgermanicae gen. nov., sp. nov., an Unusual Member of the Phylum Planctomycetes from the German Wadden Sea.</title>
        <authorList>
            <person name="Kohn T."/>
            <person name="Heuer A."/>
            <person name="Jogler M."/>
            <person name="Vollmers J."/>
            <person name="Boedeker C."/>
            <person name="Bunk B."/>
            <person name="Rast P."/>
            <person name="Borchert D."/>
            <person name="Glockner I."/>
            <person name="Freese H.M."/>
            <person name="Klenk H.P."/>
            <person name="Overmann J."/>
            <person name="Kaster A.K."/>
            <person name="Rohde M."/>
            <person name="Wiegand S."/>
            <person name="Jogler C."/>
        </authorList>
    </citation>
    <scope>NUCLEOTIDE SEQUENCE [LARGE SCALE GENOMIC DNA]</scope>
    <source>
        <strain evidence="6 7">NH11</strain>
    </source>
</reference>
<gene>
    <name evidence="6" type="ORF">Fuma_05240</name>
</gene>
<dbReference type="Pfam" id="PF16656">
    <property type="entry name" value="Pur_ac_phosph_N"/>
    <property type="match status" value="1"/>
</dbReference>
<evidence type="ECO:0000313" key="6">
    <source>
        <dbReference type="EMBL" id="APZ95581.1"/>
    </source>
</evidence>
<accession>A0A1P8WNF9</accession>
<dbReference type="RefSeq" id="WP_218922305.1">
    <property type="nucleotide sequence ID" value="NZ_CP017641.1"/>
</dbReference>
<feature type="region of interest" description="Disordered" evidence="2">
    <location>
        <begin position="447"/>
        <end position="471"/>
    </location>
</feature>
<proteinExistence type="predicted"/>
<dbReference type="EMBL" id="CP017641">
    <property type="protein sequence ID" value="APZ95581.1"/>
    <property type="molecule type" value="Genomic_DNA"/>
</dbReference>
<dbReference type="InterPro" id="IPR008963">
    <property type="entry name" value="Purple_acid_Pase-like_N"/>
</dbReference>